<feature type="chain" id="PRO_5020338470" evidence="2">
    <location>
        <begin position="27"/>
        <end position="339"/>
    </location>
</feature>
<comment type="caution">
    <text evidence="4">The sequence shown here is derived from an EMBL/GenBank/DDBJ whole genome shotgun (WGS) entry which is preliminary data.</text>
</comment>
<dbReference type="AlphaFoldDB" id="A0A4R3XT85"/>
<keyword evidence="1" id="KW-0472">Membrane</keyword>
<dbReference type="InterPro" id="IPR048213">
    <property type="entry name" value="EDSA_1-like"/>
</dbReference>
<dbReference type="Proteomes" id="UP000295367">
    <property type="component" value="Unassembled WGS sequence"/>
</dbReference>
<keyword evidence="1" id="KW-1133">Transmembrane helix</keyword>
<dbReference type="RefSeq" id="WP_124944775.1">
    <property type="nucleotide sequence ID" value="NZ_BHVT01000002.1"/>
</dbReference>
<feature type="signal peptide" evidence="2">
    <location>
        <begin position="1"/>
        <end position="26"/>
    </location>
</feature>
<protein>
    <submittedName>
        <fullName evidence="4">Putative secreted protein with PEP-CTERM sorting signal</fullName>
    </submittedName>
</protein>
<sequence>MNMRQTTIAAAVLTALTIGAASQAAASVYARSYLDISNLVILPVTFTGPGGTPVVNTTGVKVGNYTFSGQNTASLNNGPTAADTKVCSGIFGGATSCGASGNRLDPLVVNAAGSTTIQGENTFTFNGPGAGQYANADGKLYTASVAGDASTHTRNIAESELQTGTAAAAASVIDSITKFTFQFSTTAAGTLMIAFDAIQNMLASINDPAGAAHQATGTMNTELKISNDSNPADFVLYNPDGSATTGCVTVGTSFSCSEQLDPFSLNTSVATSTDGTSSALVNSGSFLTFIGLMGSGNYTFTLSEKKSTTLSRVPEPGIMSLLGIGLLGMGLAYRRKNNA</sequence>
<gene>
    <name evidence="4" type="ORF">EDC63_12130</name>
</gene>
<keyword evidence="2" id="KW-0732">Signal</keyword>
<proteinExistence type="predicted"/>
<organism evidence="4 5">
    <name type="scientific">Sulfurirhabdus autotrophica</name>
    <dbReference type="NCBI Taxonomy" id="1706046"/>
    <lineage>
        <taxon>Bacteria</taxon>
        <taxon>Pseudomonadati</taxon>
        <taxon>Pseudomonadota</taxon>
        <taxon>Betaproteobacteria</taxon>
        <taxon>Nitrosomonadales</taxon>
        <taxon>Sulfuricellaceae</taxon>
        <taxon>Sulfurirhabdus</taxon>
    </lineage>
</organism>
<keyword evidence="5" id="KW-1185">Reference proteome</keyword>
<evidence type="ECO:0000313" key="5">
    <source>
        <dbReference type="Proteomes" id="UP000295367"/>
    </source>
</evidence>
<evidence type="ECO:0000256" key="1">
    <source>
        <dbReference type="SAM" id="Phobius"/>
    </source>
</evidence>
<dbReference type="InterPro" id="IPR013424">
    <property type="entry name" value="Ice-binding_C"/>
</dbReference>
<evidence type="ECO:0000256" key="2">
    <source>
        <dbReference type="SAM" id="SignalP"/>
    </source>
</evidence>
<dbReference type="EMBL" id="SMCO01000021">
    <property type="protein sequence ID" value="TCV82396.1"/>
    <property type="molecule type" value="Genomic_DNA"/>
</dbReference>
<dbReference type="NCBIfam" id="TIGR02595">
    <property type="entry name" value="PEP_CTERM"/>
    <property type="match status" value="1"/>
</dbReference>
<name>A0A4R3XT85_9PROT</name>
<evidence type="ECO:0000313" key="4">
    <source>
        <dbReference type="EMBL" id="TCV82396.1"/>
    </source>
</evidence>
<feature type="transmembrane region" description="Helical" evidence="1">
    <location>
        <begin position="316"/>
        <end position="333"/>
    </location>
</feature>
<dbReference type="Pfam" id="PF07589">
    <property type="entry name" value="PEP-CTERM"/>
    <property type="match status" value="1"/>
</dbReference>
<accession>A0A4R3XT85</accession>
<reference evidence="4 5" key="1">
    <citation type="submission" date="2019-03" db="EMBL/GenBank/DDBJ databases">
        <title>Genomic Encyclopedia of Type Strains, Phase IV (KMG-IV): sequencing the most valuable type-strain genomes for metagenomic binning, comparative biology and taxonomic classification.</title>
        <authorList>
            <person name="Goeker M."/>
        </authorList>
    </citation>
    <scope>NUCLEOTIDE SEQUENCE [LARGE SCALE GENOMIC DNA]</scope>
    <source>
        <strain evidence="4 5">DSM 100309</strain>
    </source>
</reference>
<dbReference type="NCBIfam" id="NF041538">
    <property type="entry name" value="PEP_EDSA_1"/>
    <property type="match status" value="1"/>
</dbReference>
<feature type="domain" description="Ice-binding protein C-terminal" evidence="3">
    <location>
        <begin position="313"/>
        <end position="336"/>
    </location>
</feature>
<evidence type="ECO:0000259" key="3">
    <source>
        <dbReference type="Pfam" id="PF07589"/>
    </source>
</evidence>
<keyword evidence="1" id="KW-0812">Transmembrane</keyword>